<dbReference type="NCBIfam" id="NF000594">
    <property type="entry name" value="PRK00015.1-1"/>
    <property type="match status" value="1"/>
</dbReference>
<evidence type="ECO:0000256" key="9">
    <source>
        <dbReference type="ARBA" id="ARBA00022722"/>
    </source>
</evidence>
<evidence type="ECO:0000256" key="11">
    <source>
        <dbReference type="ARBA" id="ARBA00022759"/>
    </source>
</evidence>
<evidence type="ECO:0000256" key="7">
    <source>
        <dbReference type="ARBA" id="ARBA00019179"/>
    </source>
</evidence>
<evidence type="ECO:0000256" key="12">
    <source>
        <dbReference type="ARBA" id="ARBA00022801"/>
    </source>
</evidence>
<keyword evidence="11 14" id="KW-0255">Endonuclease</keyword>
<evidence type="ECO:0000256" key="14">
    <source>
        <dbReference type="HAMAP-Rule" id="MF_00052"/>
    </source>
</evidence>
<keyword evidence="13 14" id="KW-0464">Manganese</keyword>
<dbReference type="PANTHER" id="PTHR10954:SF18">
    <property type="entry name" value="RIBONUCLEASE HII"/>
    <property type="match status" value="1"/>
</dbReference>
<protein>
    <recommendedName>
        <fullName evidence="7 14">Ribonuclease HII</fullName>
        <shortName evidence="14">RNase HII</shortName>
        <ecNumber evidence="6 14">3.1.26.4</ecNumber>
    </recommendedName>
</protein>
<evidence type="ECO:0000259" key="17">
    <source>
        <dbReference type="PROSITE" id="PS51975"/>
    </source>
</evidence>
<dbReference type="AlphaFoldDB" id="A0A532UZW0"/>
<dbReference type="GO" id="GO:0005737">
    <property type="term" value="C:cytoplasm"/>
    <property type="evidence" value="ECO:0007669"/>
    <property type="project" value="UniProtKB-SubCell"/>
</dbReference>
<comment type="similarity">
    <text evidence="5 14 16">Belongs to the RNase HII family.</text>
</comment>
<dbReference type="InterPro" id="IPR036397">
    <property type="entry name" value="RNaseH_sf"/>
</dbReference>
<feature type="binding site" evidence="14 15">
    <location>
        <position position="31"/>
    </location>
    <ligand>
        <name>a divalent metal cation</name>
        <dbReference type="ChEBI" id="CHEBI:60240"/>
    </ligand>
</feature>
<dbReference type="EMBL" id="NJBN01000005">
    <property type="protein sequence ID" value="TKJ40494.1"/>
    <property type="molecule type" value="Genomic_DNA"/>
</dbReference>
<keyword evidence="8 14" id="KW-0963">Cytoplasm</keyword>
<comment type="catalytic activity">
    <reaction evidence="1 14 15 16">
        <text>Endonucleolytic cleavage to 5'-phosphomonoester.</text>
        <dbReference type="EC" id="3.1.26.4"/>
    </reaction>
</comment>
<comment type="caution">
    <text evidence="18">The sequence shown here is derived from an EMBL/GenBank/DDBJ whole genome shotgun (WGS) entry which is preliminary data.</text>
</comment>
<dbReference type="Gene3D" id="3.30.420.10">
    <property type="entry name" value="Ribonuclease H-like superfamily/Ribonuclease H"/>
    <property type="match status" value="1"/>
</dbReference>
<comment type="subcellular location">
    <subcellularLocation>
        <location evidence="4 14">Cytoplasm</location>
    </subcellularLocation>
</comment>
<evidence type="ECO:0000256" key="8">
    <source>
        <dbReference type="ARBA" id="ARBA00022490"/>
    </source>
</evidence>
<evidence type="ECO:0000313" key="18">
    <source>
        <dbReference type="EMBL" id="TKJ40494.1"/>
    </source>
</evidence>
<proteinExistence type="inferred from homology"/>
<dbReference type="PROSITE" id="PS51975">
    <property type="entry name" value="RNASE_H_2"/>
    <property type="match status" value="1"/>
</dbReference>
<sequence>MNKHEKDRIEGLFHFERNLWSAGKHYIAGIDEAGRGPLAGPVVAAAVIFSQELFIPQVNDSKLLSPQQREIIYKSIIAAALDVGIGQASPVEIDSMNILNASLLAMRRAVDDLVIRPDHLLIDGNQMISDCDIPQDSLIKGDSRSFSIAAASIIAKVTRDRIMVDYHHRHPEYGFDKHKGYPVKAHRESIKTHGYCDIHRRSFKVTL</sequence>
<dbReference type="Pfam" id="PF01351">
    <property type="entry name" value="RNase_HII"/>
    <property type="match status" value="1"/>
</dbReference>
<dbReference type="Proteomes" id="UP000319619">
    <property type="component" value="Unassembled WGS sequence"/>
</dbReference>
<evidence type="ECO:0000256" key="5">
    <source>
        <dbReference type="ARBA" id="ARBA00007383"/>
    </source>
</evidence>
<keyword evidence="9 14" id="KW-0540">Nuclease</keyword>
<keyword evidence="12 14" id="KW-0378">Hydrolase</keyword>
<feature type="binding site" evidence="14 15">
    <location>
        <position position="32"/>
    </location>
    <ligand>
        <name>a divalent metal cation</name>
        <dbReference type="ChEBI" id="CHEBI:60240"/>
    </ligand>
</feature>
<dbReference type="HAMAP" id="MF_00052_B">
    <property type="entry name" value="RNase_HII_B"/>
    <property type="match status" value="1"/>
</dbReference>
<dbReference type="NCBIfam" id="NF000595">
    <property type="entry name" value="PRK00015.1-3"/>
    <property type="match status" value="1"/>
</dbReference>
<organism evidence="18 19">
    <name type="scientific">candidate division LCP-89 bacterium B3_LCP</name>
    <dbReference type="NCBI Taxonomy" id="2012998"/>
    <lineage>
        <taxon>Bacteria</taxon>
        <taxon>Pseudomonadati</taxon>
        <taxon>Bacteria division LCP-89</taxon>
    </lineage>
</organism>
<evidence type="ECO:0000256" key="4">
    <source>
        <dbReference type="ARBA" id="ARBA00004496"/>
    </source>
</evidence>
<dbReference type="GO" id="GO:0032299">
    <property type="term" value="C:ribonuclease H2 complex"/>
    <property type="evidence" value="ECO:0007669"/>
    <property type="project" value="TreeGrafter"/>
</dbReference>
<dbReference type="GO" id="GO:0006298">
    <property type="term" value="P:mismatch repair"/>
    <property type="evidence" value="ECO:0007669"/>
    <property type="project" value="TreeGrafter"/>
</dbReference>
<evidence type="ECO:0000256" key="6">
    <source>
        <dbReference type="ARBA" id="ARBA00012180"/>
    </source>
</evidence>
<feature type="binding site" evidence="14 15">
    <location>
        <position position="123"/>
    </location>
    <ligand>
        <name>a divalent metal cation</name>
        <dbReference type="ChEBI" id="CHEBI:60240"/>
    </ligand>
</feature>
<dbReference type="InterPro" id="IPR022898">
    <property type="entry name" value="RNase_HII"/>
</dbReference>
<evidence type="ECO:0000256" key="10">
    <source>
        <dbReference type="ARBA" id="ARBA00022723"/>
    </source>
</evidence>
<dbReference type="GO" id="GO:0030145">
    <property type="term" value="F:manganese ion binding"/>
    <property type="evidence" value="ECO:0007669"/>
    <property type="project" value="UniProtKB-UniRule"/>
</dbReference>
<dbReference type="InterPro" id="IPR001352">
    <property type="entry name" value="RNase_HII/HIII"/>
</dbReference>
<keyword evidence="10 14" id="KW-0479">Metal-binding</keyword>
<dbReference type="FunFam" id="3.30.420.10:FF:000006">
    <property type="entry name" value="Ribonuclease HII"/>
    <property type="match status" value="1"/>
</dbReference>
<feature type="domain" description="RNase H type-2" evidence="17">
    <location>
        <begin position="25"/>
        <end position="207"/>
    </location>
</feature>
<evidence type="ECO:0000256" key="3">
    <source>
        <dbReference type="ARBA" id="ARBA00004065"/>
    </source>
</evidence>
<dbReference type="GO" id="GO:0004523">
    <property type="term" value="F:RNA-DNA hybrid ribonuclease activity"/>
    <property type="evidence" value="ECO:0007669"/>
    <property type="project" value="UniProtKB-UniRule"/>
</dbReference>
<dbReference type="SUPFAM" id="SSF53098">
    <property type="entry name" value="Ribonuclease H-like"/>
    <property type="match status" value="1"/>
</dbReference>
<dbReference type="GO" id="GO:0043137">
    <property type="term" value="P:DNA replication, removal of RNA primer"/>
    <property type="evidence" value="ECO:0007669"/>
    <property type="project" value="TreeGrafter"/>
</dbReference>
<reference evidence="18 19" key="1">
    <citation type="submission" date="2017-06" db="EMBL/GenBank/DDBJ databases">
        <title>Novel microbial phyla capable of carbon fixation and sulfur reduction in deep-sea sediments.</title>
        <authorList>
            <person name="Huang J."/>
            <person name="Baker B."/>
            <person name="Wang Y."/>
        </authorList>
    </citation>
    <scope>NUCLEOTIDE SEQUENCE [LARGE SCALE GENOMIC DNA]</scope>
    <source>
        <strain evidence="18">B3_LCP</strain>
    </source>
</reference>
<comment type="function">
    <text evidence="3 14 16">Endonuclease that specifically degrades the RNA of RNA-DNA hybrids.</text>
</comment>
<evidence type="ECO:0000256" key="13">
    <source>
        <dbReference type="ARBA" id="ARBA00023211"/>
    </source>
</evidence>
<evidence type="ECO:0000256" key="16">
    <source>
        <dbReference type="RuleBase" id="RU003515"/>
    </source>
</evidence>
<dbReference type="CDD" id="cd07182">
    <property type="entry name" value="RNase_HII_bacteria_HII_like"/>
    <property type="match status" value="1"/>
</dbReference>
<name>A0A532UZW0_UNCL8</name>
<comment type="cofactor">
    <cofactor evidence="14 15">
        <name>Mn(2+)</name>
        <dbReference type="ChEBI" id="CHEBI:29035"/>
    </cofactor>
    <cofactor evidence="14 15">
        <name>Mg(2+)</name>
        <dbReference type="ChEBI" id="CHEBI:18420"/>
    </cofactor>
    <text evidence="14 15">Manganese or magnesium. Binds 1 divalent metal ion per monomer in the absence of substrate. May bind a second metal ion after substrate binding.</text>
</comment>
<dbReference type="PANTHER" id="PTHR10954">
    <property type="entry name" value="RIBONUCLEASE H2 SUBUNIT A"/>
    <property type="match status" value="1"/>
</dbReference>
<dbReference type="InterPro" id="IPR012337">
    <property type="entry name" value="RNaseH-like_sf"/>
</dbReference>
<evidence type="ECO:0000256" key="15">
    <source>
        <dbReference type="PROSITE-ProRule" id="PRU01319"/>
    </source>
</evidence>
<evidence type="ECO:0000256" key="1">
    <source>
        <dbReference type="ARBA" id="ARBA00000077"/>
    </source>
</evidence>
<dbReference type="GO" id="GO:0003723">
    <property type="term" value="F:RNA binding"/>
    <property type="evidence" value="ECO:0007669"/>
    <property type="project" value="UniProtKB-UniRule"/>
</dbReference>
<dbReference type="InterPro" id="IPR024567">
    <property type="entry name" value="RNase_HII/HIII_dom"/>
</dbReference>
<evidence type="ECO:0000313" key="19">
    <source>
        <dbReference type="Proteomes" id="UP000319619"/>
    </source>
</evidence>
<accession>A0A532UZW0</accession>
<dbReference type="EC" id="3.1.26.4" evidence="6 14"/>
<gene>
    <name evidence="14" type="primary">rnhB</name>
    <name evidence="18" type="ORF">CEE37_08155</name>
</gene>
<comment type="cofactor">
    <cofactor evidence="2">
        <name>Mg(2+)</name>
        <dbReference type="ChEBI" id="CHEBI:18420"/>
    </cofactor>
</comment>
<evidence type="ECO:0000256" key="2">
    <source>
        <dbReference type="ARBA" id="ARBA00001946"/>
    </source>
</evidence>